<dbReference type="Gene3D" id="3.40.50.1820">
    <property type="entry name" value="alpha/beta hydrolase"/>
    <property type="match status" value="1"/>
</dbReference>
<proteinExistence type="predicted"/>
<dbReference type="AlphaFoldDB" id="A0A1Q8CTY2"/>
<dbReference type="PANTHER" id="PTHR43433:SF5">
    <property type="entry name" value="AB HYDROLASE-1 DOMAIN-CONTAINING PROTEIN"/>
    <property type="match status" value="1"/>
</dbReference>
<dbReference type="InterPro" id="IPR029058">
    <property type="entry name" value="AB_hydrolase_fold"/>
</dbReference>
<sequence>MLVATLLVRGVRLAVSTFGSGTDPAVLLIAGVGGSMDGWEPEFCTALAGAGRYVVRYDHRDTGESESYPPGEPGYAFADLVEDLPALLTALGVDTAHVVGISMGGVIAQYLALAHPARVRTLTLISTTGGPGDEDLPPLGDLGSPPEPDWSDRSAVLAYQVENLRRYASPTRPFDESGARAMLAVALDRTTSPESAAKNHHRAEGGEPWRARLGEITAPTLVLHGTEDPLFPLGHGAALAREIPNARLVPLPGVGHELTRAEWPVVLREVVAHTA</sequence>
<dbReference type="Pfam" id="PF00561">
    <property type="entry name" value="Abhydrolase_1"/>
    <property type="match status" value="1"/>
</dbReference>
<dbReference type="PRINTS" id="PR00111">
    <property type="entry name" value="ABHYDROLASE"/>
</dbReference>
<dbReference type="PANTHER" id="PTHR43433">
    <property type="entry name" value="HYDROLASE, ALPHA/BETA FOLD FAMILY PROTEIN"/>
    <property type="match status" value="1"/>
</dbReference>
<dbReference type="EMBL" id="MSIE01000014">
    <property type="protein sequence ID" value="OLF17816.1"/>
    <property type="molecule type" value="Genomic_DNA"/>
</dbReference>
<name>A0A1Q8CTY2_9PSEU</name>
<dbReference type="SUPFAM" id="SSF53474">
    <property type="entry name" value="alpha/beta-Hydrolases"/>
    <property type="match status" value="1"/>
</dbReference>
<accession>A0A1Q8CTY2</accession>
<evidence type="ECO:0000259" key="2">
    <source>
        <dbReference type="Pfam" id="PF00561"/>
    </source>
</evidence>
<evidence type="ECO:0000313" key="4">
    <source>
        <dbReference type="Proteomes" id="UP000185596"/>
    </source>
</evidence>
<dbReference type="Proteomes" id="UP000185596">
    <property type="component" value="Unassembled WGS sequence"/>
</dbReference>
<reference evidence="3 4" key="1">
    <citation type="submission" date="2016-12" db="EMBL/GenBank/DDBJ databases">
        <title>The draft genome sequence of Actinophytocola sp. 11-183.</title>
        <authorList>
            <person name="Wang W."/>
            <person name="Yuan L."/>
        </authorList>
    </citation>
    <scope>NUCLEOTIDE SEQUENCE [LARGE SCALE GENOMIC DNA]</scope>
    <source>
        <strain evidence="3 4">11-183</strain>
    </source>
</reference>
<feature type="region of interest" description="Disordered" evidence="1">
    <location>
        <begin position="190"/>
        <end position="210"/>
    </location>
</feature>
<feature type="domain" description="AB hydrolase-1" evidence="2">
    <location>
        <begin position="24"/>
        <end position="257"/>
    </location>
</feature>
<gene>
    <name evidence="3" type="ORF">BU204_10080</name>
</gene>
<keyword evidence="4" id="KW-1185">Reference proteome</keyword>
<dbReference type="InterPro" id="IPR000073">
    <property type="entry name" value="AB_hydrolase_1"/>
</dbReference>
<evidence type="ECO:0000313" key="3">
    <source>
        <dbReference type="EMBL" id="OLF17816.1"/>
    </source>
</evidence>
<protein>
    <recommendedName>
        <fullName evidence="2">AB hydrolase-1 domain-containing protein</fullName>
    </recommendedName>
</protein>
<comment type="caution">
    <text evidence="3">The sequence shown here is derived from an EMBL/GenBank/DDBJ whole genome shotgun (WGS) entry which is preliminary data.</text>
</comment>
<organism evidence="3 4">
    <name type="scientific">Actinophytocola xanthii</name>
    <dbReference type="NCBI Taxonomy" id="1912961"/>
    <lineage>
        <taxon>Bacteria</taxon>
        <taxon>Bacillati</taxon>
        <taxon>Actinomycetota</taxon>
        <taxon>Actinomycetes</taxon>
        <taxon>Pseudonocardiales</taxon>
        <taxon>Pseudonocardiaceae</taxon>
    </lineage>
</organism>
<evidence type="ECO:0000256" key="1">
    <source>
        <dbReference type="SAM" id="MobiDB-lite"/>
    </source>
</evidence>
<dbReference type="GO" id="GO:0004806">
    <property type="term" value="F:triacylglycerol lipase activity"/>
    <property type="evidence" value="ECO:0007669"/>
    <property type="project" value="TreeGrafter"/>
</dbReference>
<feature type="region of interest" description="Disordered" evidence="1">
    <location>
        <begin position="128"/>
        <end position="149"/>
    </location>
</feature>
<dbReference type="InterPro" id="IPR050471">
    <property type="entry name" value="AB_hydrolase"/>
</dbReference>
<dbReference type="GO" id="GO:0046503">
    <property type="term" value="P:glycerolipid catabolic process"/>
    <property type="evidence" value="ECO:0007669"/>
    <property type="project" value="TreeGrafter"/>
</dbReference>
<dbReference type="STRING" id="1912961.BU204_10080"/>